<name>A0A9D2FRT0_9FIRM</name>
<organism evidence="1 2">
    <name type="scientific">Candidatus Blautia pullicola</name>
    <dbReference type="NCBI Taxonomy" id="2838498"/>
    <lineage>
        <taxon>Bacteria</taxon>
        <taxon>Bacillati</taxon>
        <taxon>Bacillota</taxon>
        <taxon>Clostridia</taxon>
        <taxon>Lachnospirales</taxon>
        <taxon>Lachnospiraceae</taxon>
        <taxon>Blautia</taxon>
    </lineage>
</organism>
<proteinExistence type="predicted"/>
<reference evidence="1" key="1">
    <citation type="journal article" date="2021" name="PeerJ">
        <title>Extensive microbial diversity within the chicken gut microbiome revealed by metagenomics and culture.</title>
        <authorList>
            <person name="Gilroy R."/>
            <person name="Ravi A."/>
            <person name="Getino M."/>
            <person name="Pursley I."/>
            <person name="Horton D.L."/>
            <person name="Alikhan N.F."/>
            <person name="Baker D."/>
            <person name="Gharbi K."/>
            <person name="Hall N."/>
            <person name="Watson M."/>
            <person name="Adriaenssens E.M."/>
            <person name="Foster-Nyarko E."/>
            <person name="Jarju S."/>
            <person name="Secka A."/>
            <person name="Antonio M."/>
            <person name="Oren A."/>
            <person name="Chaudhuri R.R."/>
            <person name="La Ragione R."/>
            <person name="Hildebrand F."/>
            <person name="Pallen M.J."/>
        </authorList>
    </citation>
    <scope>NUCLEOTIDE SEQUENCE</scope>
    <source>
        <strain evidence="1">1068</strain>
    </source>
</reference>
<gene>
    <name evidence="1" type="ORF">H9809_05445</name>
</gene>
<dbReference type="Proteomes" id="UP000824056">
    <property type="component" value="Unassembled WGS sequence"/>
</dbReference>
<accession>A0A9D2FRT0</accession>
<protein>
    <recommendedName>
        <fullName evidence="3">DUF5105 domain-containing protein</fullName>
    </recommendedName>
</protein>
<evidence type="ECO:0000313" key="2">
    <source>
        <dbReference type="Proteomes" id="UP000824056"/>
    </source>
</evidence>
<evidence type="ECO:0008006" key="3">
    <source>
        <dbReference type="Google" id="ProtNLM"/>
    </source>
</evidence>
<reference evidence="1" key="2">
    <citation type="submission" date="2021-04" db="EMBL/GenBank/DDBJ databases">
        <authorList>
            <person name="Gilroy R."/>
        </authorList>
    </citation>
    <scope>NUCLEOTIDE SEQUENCE</scope>
    <source>
        <strain evidence="1">1068</strain>
    </source>
</reference>
<evidence type="ECO:0000313" key="1">
    <source>
        <dbReference type="EMBL" id="HIZ65335.1"/>
    </source>
</evidence>
<comment type="caution">
    <text evidence="1">The sequence shown here is derived from an EMBL/GenBank/DDBJ whole genome shotgun (WGS) entry which is preliminary data.</text>
</comment>
<dbReference type="AlphaFoldDB" id="A0A9D2FRT0"/>
<dbReference type="PROSITE" id="PS51257">
    <property type="entry name" value="PROKAR_LIPOPROTEIN"/>
    <property type="match status" value="1"/>
</dbReference>
<sequence>MNRRKKSILLGLILCMSCLILYGCSKEKKEIKEAVYQELEQLKSSDTQTIANCIDTQKLLPSSQDYQDIGGEMAEIFTLFYKDFTYKVKKVDIQDETHAQAKTQLQLIDAHALAKDYSLAVLKKHIQQQADPENSEFSLHDSCELLKKVMKDNSYSLKEETVVLSLEKEGESWQVIHTPELDSLLTGDFALYLTDARLLSPSEIVAAHLDTIRDLDQNQLMIYLSLDQLGEEDSIYGEALASALAGQIHQFFDYEILEEQTEDSQAAVKVLATTVDFESILEAYKEQLSQWLKENASQSLSEGAQGRRQKEQELLLSCIQHNQKTVSKEITIELVNDGINWKIQMDSSLAAAVLGDITAAVNSAA</sequence>
<dbReference type="EMBL" id="DXBG01000127">
    <property type="protein sequence ID" value="HIZ65335.1"/>
    <property type="molecule type" value="Genomic_DNA"/>
</dbReference>